<keyword evidence="1" id="KW-0732">Signal</keyword>
<organism evidence="2 3">
    <name type="scientific">Subsaximicrobium wynnwilliamsii</name>
    <dbReference type="NCBI Taxonomy" id="291179"/>
    <lineage>
        <taxon>Bacteria</taxon>
        <taxon>Pseudomonadati</taxon>
        <taxon>Bacteroidota</taxon>
        <taxon>Flavobacteriia</taxon>
        <taxon>Flavobacteriales</taxon>
        <taxon>Flavobacteriaceae</taxon>
        <taxon>Subsaximicrobium</taxon>
    </lineage>
</organism>
<protein>
    <recommendedName>
        <fullName evidence="4">DUF4858 domain-containing protein</fullName>
    </recommendedName>
</protein>
<keyword evidence="3" id="KW-1185">Reference proteome</keyword>
<dbReference type="RefSeq" id="WP_147085428.1">
    <property type="nucleotide sequence ID" value="NZ_VORM01000004.1"/>
</dbReference>
<dbReference type="AlphaFoldDB" id="A0A5C6ZKC2"/>
<dbReference type="OrthoDB" id="677427at2"/>
<proteinExistence type="predicted"/>
<feature type="signal peptide" evidence="1">
    <location>
        <begin position="1"/>
        <end position="24"/>
    </location>
</feature>
<reference evidence="2 3" key="1">
    <citation type="submission" date="2019-08" db="EMBL/GenBank/DDBJ databases">
        <title>Genomes of Subsaximicrobium wynnwilliamsii strains.</title>
        <authorList>
            <person name="Bowman J.P."/>
        </authorList>
    </citation>
    <scope>NUCLEOTIDE SEQUENCE [LARGE SCALE GENOMIC DNA]</scope>
    <source>
        <strain evidence="2 3">2-80-2</strain>
    </source>
</reference>
<evidence type="ECO:0000313" key="2">
    <source>
        <dbReference type="EMBL" id="TXD90035.1"/>
    </source>
</evidence>
<gene>
    <name evidence="2" type="ORF">ESY86_04575</name>
</gene>
<accession>A0A5C6ZKC2</accession>
<comment type="caution">
    <text evidence="2">The sequence shown here is derived from an EMBL/GenBank/DDBJ whole genome shotgun (WGS) entry which is preliminary data.</text>
</comment>
<dbReference type="Proteomes" id="UP000321578">
    <property type="component" value="Unassembled WGS sequence"/>
</dbReference>
<name>A0A5C6ZKC2_9FLAO</name>
<evidence type="ECO:0000313" key="3">
    <source>
        <dbReference type="Proteomes" id="UP000321578"/>
    </source>
</evidence>
<feature type="chain" id="PRO_5023090686" description="DUF4858 domain-containing protein" evidence="1">
    <location>
        <begin position="25"/>
        <end position="159"/>
    </location>
</feature>
<sequence>MLLKLLPSMVFLLFVFGTSTHSYSQTDNQVKPLQQIFFDANVASPLTQKELGFIREVYGDNSESDILNRPQRLKDVKNILRNRVEFMHAPNKDLSSFAKLSSVPLFDFYNKSLTRDVILDKTNFNPLKYQFAFDSRQKTKMYLFDNSSYLVVIKSQNPQ</sequence>
<evidence type="ECO:0008006" key="4">
    <source>
        <dbReference type="Google" id="ProtNLM"/>
    </source>
</evidence>
<evidence type="ECO:0000256" key="1">
    <source>
        <dbReference type="SAM" id="SignalP"/>
    </source>
</evidence>
<dbReference type="EMBL" id="VORO01000004">
    <property type="protein sequence ID" value="TXD90035.1"/>
    <property type="molecule type" value="Genomic_DNA"/>
</dbReference>